<comment type="caution">
    <text evidence="2">The sequence shown here is derived from an EMBL/GenBank/DDBJ whole genome shotgun (WGS) entry which is preliminary data.</text>
</comment>
<dbReference type="RefSeq" id="WP_191175441.1">
    <property type="nucleotide sequence ID" value="NZ_JACWMW010000002.1"/>
</dbReference>
<name>A0ABR7X4R8_9SPHI</name>
<dbReference type="SUPFAM" id="SSF51182">
    <property type="entry name" value="RmlC-like cupins"/>
    <property type="match status" value="1"/>
</dbReference>
<dbReference type="Gene3D" id="2.60.120.10">
    <property type="entry name" value="Jelly Rolls"/>
    <property type="match status" value="1"/>
</dbReference>
<protein>
    <submittedName>
        <fullName evidence="2">Cupin domain-containing protein</fullName>
    </submittedName>
</protein>
<dbReference type="PANTHER" id="PTHR36440">
    <property type="entry name" value="PUTATIVE (AFU_ORTHOLOGUE AFUA_8G07350)-RELATED"/>
    <property type="match status" value="1"/>
</dbReference>
<evidence type="ECO:0000313" key="2">
    <source>
        <dbReference type="EMBL" id="MBD1385572.1"/>
    </source>
</evidence>
<sequence length="147" mass="16015">MIPTMNYNQPQAGENIEMTGTRKSVILSTECSGGHLTIIEEEISVGVCSTPHVSTREDKVIFVADGKFILFANGKKYEAEKGCNIFIPRGVLHNFKNAGTQTGKLLITITPFGPENFLKDLCLSVKVFGKDPAVMRDVAKRNGVVLA</sequence>
<evidence type="ECO:0000259" key="1">
    <source>
        <dbReference type="Pfam" id="PF07883"/>
    </source>
</evidence>
<keyword evidence="3" id="KW-1185">Reference proteome</keyword>
<evidence type="ECO:0000313" key="3">
    <source>
        <dbReference type="Proteomes" id="UP000618754"/>
    </source>
</evidence>
<dbReference type="InterPro" id="IPR053146">
    <property type="entry name" value="QDO-like"/>
</dbReference>
<dbReference type="EMBL" id="JACWMW010000002">
    <property type="protein sequence ID" value="MBD1385572.1"/>
    <property type="molecule type" value="Genomic_DNA"/>
</dbReference>
<gene>
    <name evidence="2" type="ORF">IDJ75_09815</name>
</gene>
<dbReference type="InterPro" id="IPR013096">
    <property type="entry name" value="Cupin_2"/>
</dbReference>
<dbReference type="PANTHER" id="PTHR36440:SF1">
    <property type="entry name" value="PUTATIVE (AFU_ORTHOLOGUE AFUA_8G07350)-RELATED"/>
    <property type="match status" value="1"/>
</dbReference>
<organism evidence="2 3">
    <name type="scientific">Mucilaginibacter rigui</name>
    <dbReference type="NCBI Taxonomy" id="534635"/>
    <lineage>
        <taxon>Bacteria</taxon>
        <taxon>Pseudomonadati</taxon>
        <taxon>Bacteroidota</taxon>
        <taxon>Sphingobacteriia</taxon>
        <taxon>Sphingobacteriales</taxon>
        <taxon>Sphingobacteriaceae</taxon>
        <taxon>Mucilaginibacter</taxon>
    </lineage>
</organism>
<reference evidence="2 3" key="1">
    <citation type="submission" date="2020-09" db="EMBL/GenBank/DDBJ databases">
        <title>Novel species of Mucilaginibacter isolated from a glacier on the Tibetan Plateau.</title>
        <authorList>
            <person name="Liu Q."/>
            <person name="Xin Y.-H."/>
        </authorList>
    </citation>
    <scope>NUCLEOTIDE SEQUENCE [LARGE SCALE GENOMIC DNA]</scope>
    <source>
        <strain evidence="2 3">CGMCC 1.13878</strain>
    </source>
</reference>
<dbReference type="Proteomes" id="UP000618754">
    <property type="component" value="Unassembled WGS sequence"/>
</dbReference>
<feature type="domain" description="Cupin type-2" evidence="1">
    <location>
        <begin position="45"/>
        <end position="107"/>
    </location>
</feature>
<dbReference type="InterPro" id="IPR014710">
    <property type="entry name" value="RmlC-like_jellyroll"/>
</dbReference>
<proteinExistence type="predicted"/>
<dbReference type="InterPro" id="IPR011051">
    <property type="entry name" value="RmlC_Cupin_sf"/>
</dbReference>
<accession>A0ABR7X4R8</accession>
<dbReference type="Pfam" id="PF07883">
    <property type="entry name" value="Cupin_2"/>
    <property type="match status" value="1"/>
</dbReference>